<keyword evidence="2" id="KW-0812">Transmembrane</keyword>
<dbReference type="EMBL" id="MAYS01000142">
    <property type="protein sequence ID" value="OFC63027.1"/>
    <property type="molecule type" value="Genomic_DNA"/>
</dbReference>
<evidence type="ECO:0000313" key="4">
    <source>
        <dbReference type="Proteomes" id="UP000243534"/>
    </source>
</evidence>
<gene>
    <name evidence="3" type="ORF">BBW68_07055</name>
</gene>
<keyword evidence="2" id="KW-1133">Transmembrane helix</keyword>
<feature type="region of interest" description="Disordered" evidence="1">
    <location>
        <begin position="70"/>
        <end position="95"/>
    </location>
</feature>
<feature type="transmembrane region" description="Helical" evidence="2">
    <location>
        <begin position="12"/>
        <end position="29"/>
    </location>
</feature>
<evidence type="ECO:0000256" key="1">
    <source>
        <dbReference type="SAM" id="MobiDB-lite"/>
    </source>
</evidence>
<keyword evidence="2" id="KW-0472">Membrane</keyword>
<evidence type="ECO:0000256" key="2">
    <source>
        <dbReference type="SAM" id="Phobius"/>
    </source>
</evidence>
<dbReference type="RefSeq" id="WP_070134181.1">
    <property type="nucleotide sequence ID" value="NZ_MAYS01000142.1"/>
</dbReference>
<evidence type="ECO:0000313" key="3">
    <source>
        <dbReference type="EMBL" id="OFC63027.1"/>
    </source>
</evidence>
<protein>
    <submittedName>
        <fullName evidence="3">Uncharacterized protein</fullName>
    </submittedName>
</protein>
<name>A0A1E7Z2M3_9GAMM</name>
<sequence>MTNLIASGWQYIFGIAGIIVAVLAAWFTGKSKGTTEAKSRADVETANQTVKQSQAATDKQASIIKVAKDADQTNQSLSDDAARDRMRKSKYHADD</sequence>
<proteinExistence type="predicted"/>
<accession>A0A1E7Z2M3</accession>
<dbReference type="OrthoDB" id="6638540at2"/>
<organism evidence="3 4">
    <name type="scientific">Candidatus Erwinia dacicola</name>
    <dbReference type="NCBI Taxonomy" id="252393"/>
    <lineage>
        <taxon>Bacteria</taxon>
        <taxon>Pseudomonadati</taxon>
        <taxon>Pseudomonadota</taxon>
        <taxon>Gammaproteobacteria</taxon>
        <taxon>Enterobacterales</taxon>
        <taxon>Erwiniaceae</taxon>
        <taxon>Erwinia</taxon>
    </lineage>
</organism>
<dbReference type="AlphaFoldDB" id="A0A1E7Z2M3"/>
<feature type="compositionally biased region" description="Basic residues" evidence="1">
    <location>
        <begin position="85"/>
        <end position="95"/>
    </location>
</feature>
<dbReference type="Proteomes" id="UP000243534">
    <property type="component" value="Unassembled WGS sequence"/>
</dbReference>
<comment type="caution">
    <text evidence="3">The sequence shown here is derived from an EMBL/GenBank/DDBJ whole genome shotgun (WGS) entry which is preliminary data.</text>
</comment>
<reference evidence="3 4" key="1">
    <citation type="submission" date="2016-07" db="EMBL/GenBank/DDBJ databases">
        <authorList>
            <person name="Yuval B."/>
        </authorList>
    </citation>
    <scope>NUCLEOTIDE SEQUENCE [LARGE SCALE GENOMIC DNA]</scope>
    <source>
        <strain evidence="3 4">IL</strain>
    </source>
</reference>